<dbReference type="AlphaFoldDB" id="A0A229VWX3"/>
<evidence type="ECO:0000313" key="6">
    <source>
        <dbReference type="EMBL" id="OXN00121.1"/>
    </source>
</evidence>
<dbReference type="RefSeq" id="WP_408606649.1">
    <property type="nucleotide sequence ID" value="NZ_NEWD01000021.1"/>
</dbReference>
<name>A0A229VWX3_9BIFI</name>
<keyword evidence="7" id="KW-1185">Reference proteome</keyword>
<dbReference type="GO" id="GO:0006508">
    <property type="term" value="P:proteolysis"/>
    <property type="evidence" value="ECO:0007669"/>
    <property type="project" value="UniProtKB-KW"/>
</dbReference>
<dbReference type="Proteomes" id="UP000215433">
    <property type="component" value="Unassembled WGS sequence"/>
</dbReference>
<evidence type="ECO:0000259" key="5">
    <source>
        <dbReference type="Pfam" id="PF16325"/>
    </source>
</evidence>
<dbReference type="InterPro" id="IPR011060">
    <property type="entry name" value="RibuloseP-bd_barrel"/>
</dbReference>
<dbReference type="Pfam" id="PF16325">
    <property type="entry name" value="Peptidase_U32_C"/>
    <property type="match status" value="1"/>
</dbReference>
<dbReference type="PROSITE" id="PS01276">
    <property type="entry name" value="PEPTIDASE_U32"/>
    <property type="match status" value="1"/>
</dbReference>
<reference evidence="6 7" key="1">
    <citation type="submission" date="2017-05" db="EMBL/GenBank/DDBJ databases">
        <title>Bifidobacterium vansinderenii sp. nov.</title>
        <authorList>
            <person name="Lugli G.A."/>
            <person name="Duranti S."/>
            <person name="Mangifesta M."/>
        </authorList>
    </citation>
    <scope>NUCLEOTIDE SEQUENCE [LARGE SCALE GENOMIC DNA]</scope>
    <source>
        <strain evidence="6 7">Tam10B</strain>
    </source>
</reference>
<dbReference type="PANTHER" id="PTHR30217:SF6">
    <property type="entry name" value="TRNA HYDROXYLATION PROTEIN P"/>
    <property type="match status" value="1"/>
</dbReference>
<dbReference type="SUPFAM" id="SSF51366">
    <property type="entry name" value="Ribulose-phoshate binding barrel"/>
    <property type="match status" value="1"/>
</dbReference>
<proteinExistence type="inferred from homology"/>
<keyword evidence="1" id="KW-0645">Protease</keyword>
<organism evidence="6 7">
    <name type="scientific">Bifidobacterium vansinderenii</name>
    <dbReference type="NCBI Taxonomy" id="1984871"/>
    <lineage>
        <taxon>Bacteria</taxon>
        <taxon>Bacillati</taxon>
        <taxon>Actinomycetota</taxon>
        <taxon>Actinomycetes</taxon>
        <taxon>Bifidobacteriales</taxon>
        <taxon>Bifidobacteriaceae</taxon>
        <taxon>Bifidobacterium</taxon>
    </lineage>
</organism>
<protein>
    <submittedName>
        <fullName evidence="6">Peptidase, U32 family</fullName>
    </submittedName>
</protein>
<evidence type="ECO:0000256" key="3">
    <source>
        <dbReference type="ARBA" id="ARBA00038374"/>
    </source>
</evidence>
<accession>A0A229VWX3</accession>
<gene>
    <name evidence="6" type="ORF">Tam10B_1595</name>
</gene>
<dbReference type="GO" id="GO:0008233">
    <property type="term" value="F:peptidase activity"/>
    <property type="evidence" value="ECO:0007669"/>
    <property type="project" value="UniProtKB-KW"/>
</dbReference>
<dbReference type="PANTHER" id="PTHR30217">
    <property type="entry name" value="PEPTIDASE U32 FAMILY"/>
    <property type="match status" value="1"/>
</dbReference>
<keyword evidence="2" id="KW-0378">Hydrolase</keyword>
<evidence type="ECO:0000313" key="7">
    <source>
        <dbReference type="Proteomes" id="UP000215433"/>
    </source>
</evidence>
<dbReference type="InterPro" id="IPR051454">
    <property type="entry name" value="RNA/ubiquinone_mod_enzymes"/>
</dbReference>
<feature type="domain" description="Peptidase family U32 C-terminal" evidence="5">
    <location>
        <begin position="336"/>
        <end position="418"/>
    </location>
</feature>
<feature type="region of interest" description="Disordered" evidence="4">
    <location>
        <begin position="443"/>
        <end position="482"/>
    </location>
</feature>
<dbReference type="InterPro" id="IPR001539">
    <property type="entry name" value="Peptidase_U32"/>
</dbReference>
<comment type="similarity">
    <text evidence="3">Belongs to the peptidase U32 family.</text>
</comment>
<evidence type="ECO:0000256" key="4">
    <source>
        <dbReference type="SAM" id="MobiDB-lite"/>
    </source>
</evidence>
<evidence type="ECO:0000256" key="1">
    <source>
        <dbReference type="ARBA" id="ARBA00022670"/>
    </source>
</evidence>
<dbReference type="Gene3D" id="2.40.30.10">
    <property type="entry name" value="Translation factors"/>
    <property type="match status" value="1"/>
</dbReference>
<evidence type="ECO:0000256" key="2">
    <source>
        <dbReference type="ARBA" id="ARBA00022801"/>
    </source>
</evidence>
<feature type="compositionally biased region" description="Low complexity" evidence="4">
    <location>
        <begin position="453"/>
        <end position="482"/>
    </location>
</feature>
<dbReference type="Pfam" id="PF01136">
    <property type="entry name" value="Peptidase_U32"/>
    <property type="match status" value="1"/>
</dbReference>
<comment type="caution">
    <text evidence="6">The sequence shown here is derived from an EMBL/GenBank/DDBJ whole genome shotgun (WGS) entry which is preliminary data.</text>
</comment>
<sequence>MNESLNTAPAMIRRTSPEVLAPAGNLKSFKAAIDFGADAVYCSGKMFGMRSAPKNLSLEEIAEARDYAHARGARIYITCNILPRNEEIEGIREYIGQLADIGVDAIIVTDIGVMMMAHRIAPNMELHVSTQAGVTNWLAANELHELGAKRVVLARELSLDTVRGIRANVPDDLDIEAFVHGSMCMAFSGRCLISNYLTGRDGNHGECAQPCRWKYHLVEEKRPGQYFPIEETDKGSYIFNSQDMCMLEHIGDVIDAGVTSLKIEGRAKSVYYISAMTNAYKCAVNLCMEADDPRDVQLPDWLKAEPYKVSHRDYSTGFWYPEHKVAQNADRNGYYRDWVLVGETRSWQDGRLTFMGHNKITPGQTVEILRPGQPPVRIESADDSFLDADGVPVAAAAYPTRTFSMACPEPVADGLMMRSPAPNRTLRPNDPGGRTLDNRIVQRLNKRDKDHTCPTTTPLNTTTKSSTAARFPATTRPAAPSR</sequence>
<dbReference type="EMBL" id="NEWD01000021">
    <property type="protein sequence ID" value="OXN00121.1"/>
    <property type="molecule type" value="Genomic_DNA"/>
</dbReference>
<dbReference type="InterPro" id="IPR032525">
    <property type="entry name" value="Peptidase_U32_C"/>
</dbReference>